<evidence type="ECO:0000313" key="3">
    <source>
        <dbReference type="RefSeq" id="XP_024936283.1"/>
    </source>
</evidence>
<evidence type="ECO:0000313" key="2">
    <source>
        <dbReference type="Proteomes" id="UP000694920"/>
    </source>
</evidence>
<dbReference type="AlphaFoldDB" id="A0AAJ7R8M5"/>
<reference evidence="3" key="1">
    <citation type="submission" date="2025-08" db="UniProtKB">
        <authorList>
            <consortium name="RefSeq"/>
        </authorList>
    </citation>
    <scope>IDENTIFICATION</scope>
</reference>
<accession>A0AAJ7R8M5</accession>
<feature type="compositionally biased region" description="Basic residues" evidence="1">
    <location>
        <begin position="225"/>
        <end position="236"/>
    </location>
</feature>
<sequence>MHSAWDQRNTCSCPPISFPPCPPSLSPTLIPGAKYVHEIGAEMVGNQLIIRMEKDKNKGKKKRNQWEPPCDCDMVEIRRSSKEGPKIVNGGDNNQILFKIHSKNHMGSKDDSNYKPQAIAYKVGACRGGQQTNDQCRTITVHPQFGGPGSQEVHSDHIREGNHEIFLLRIKKKGNSPEQRQQNIELELKTPKPPTPPPTLPKPPAKEETLREEKSETKNTQKKDEKKKKKKEKKKK</sequence>
<feature type="compositionally biased region" description="Basic and acidic residues" evidence="1">
    <location>
        <begin position="204"/>
        <end position="224"/>
    </location>
</feature>
<dbReference type="RefSeq" id="XP_024936283.1">
    <property type="nucleotide sequence ID" value="XM_025080515.1"/>
</dbReference>
<dbReference type="GeneID" id="107263169"/>
<keyword evidence="2" id="KW-1185">Reference proteome</keyword>
<protein>
    <submittedName>
        <fullName evidence="3">Uncharacterized protein LOC107263169 isoform X1</fullName>
    </submittedName>
</protein>
<gene>
    <name evidence="3" type="primary">LOC107263169</name>
</gene>
<evidence type="ECO:0000256" key="1">
    <source>
        <dbReference type="SAM" id="MobiDB-lite"/>
    </source>
</evidence>
<name>A0AAJ7R8M5_CEPCN</name>
<organism evidence="2 3">
    <name type="scientific">Cephus cinctus</name>
    <name type="common">Wheat stem sawfly</name>
    <dbReference type="NCBI Taxonomy" id="211228"/>
    <lineage>
        <taxon>Eukaryota</taxon>
        <taxon>Metazoa</taxon>
        <taxon>Ecdysozoa</taxon>
        <taxon>Arthropoda</taxon>
        <taxon>Hexapoda</taxon>
        <taxon>Insecta</taxon>
        <taxon>Pterygota</taxon>
        <taxon>Neoptera</taxon>
        <taxon>Endopterygota</taxon>
        <taxon>Hymenoptera</taxon>
        <taxon>Cephoidea</taxon>
        <taxon>Cephidae</taxon>
        <taxon>Cephus</taxon>
    </lineage>
</organism>
<feature type="compositionally biased region" description="Pro residues" evidence="1">
    <location>
        <begin position="191"/>
        <end position="203"/>
    </location>
</feature>
<feature type="region of interest" description="Disordered" evidence="1">
    <location>
        <begin position="171"/>
        <end position="236"/>
    </location>
</feature>
<dbReference type="Proteomes" id="UP000694920">
    <property type="component" value="Unplaced"/>
</dbReference>
<proteinExistence type="predicted"/>